<dbReference type="Proteomes" id="UP000887576">
    <property type="component" value="Unplaced"/>
</dbReference>
<protein>
    <submittedName>
        <fullName evidence="2">Uncharacterized protein</fullName>
    </submittedName>
</protein>
<dbReference type="WBParaSite" id="JU765_v2.g17572.t1">
    <property type="protein sequence ID" value="JU765_v2.g17572.t1"/>
    <property type="gene ID" value="JU765_v2.g17572"/>
</dbReference>
<evidence type="ECO:0000313" key="2">
    <source>
        <dbReference type="WBParaSite" id="JU765_v2.g17572.t1"/>
    </source>
</evidence>
<sequence>MVSPENNQILINEVMRRFTGISRNSARLIIRSSRVQKLPLHNKEGREILHSSGKIADFLLEAAKNPFPITFSVQNPVQKPRPIADFLLEAAKNPFPTTFSVQNPKPRPKFDWIGKMPAVRSRSLSHSHTVGYSYGSGKTQYPYPSNLVRPTQQYSQRFAGYQQVRASTNFFPPEISAARALDNEKGYYKDLTRMLAAQNGRVQNQHQMCTYYNSQLNSYPEEYFEYDMFRR</sequence>
<name>A0AC34QM40_9BILA</name>
<evidence type="ECO:0000313" key="1">
    <source>
        <dbReference type="Proteomes" id="UP000887576"/>
    </source>
</evidence>
<organism evidence="1 2">
    <name type="scientific">Panagrolaimus sp. JU765</name>
    <dbReference type="NCBI Taxonomy" id="591449"/>
    <lineage>
        <taxon>Eukaryota</taxon>
        <taxon>Metazoa</taxon>
        <taxon>Ecdysozoa</taxon>
        <taxon>Nematoda</taxon>
        <taxon>Chromadorea</taxon>
        <taxon>Rhabditida</taxon>
        <taxon>Tylenchina</taxon>
        <taxon>Panagrolaimomorpha</taxon>
        <taxon>Panagrolaimoidea</taxon>
        <taxon>Panagrolaimidae</taxon>
        <taxon>Panagrolaimus</taxon>
    </lineage>
</organism>
<proteinExistence type="predicted"/>
<reference evidence="2" key="1">
    <citation type="submission" date="2022-11" db="UniProtKB">
        <authorList>
            <consortium name="WormBaseParasite"/>
        </authorList>
    </citation>
    <scope>IDENTIFICATION</scope>
</reference>
<accession>A0AC34QM40</accession>